<organism evidence="2 3">
    <name type="scientific">Actinomadura vinacea</name>
    <dbReference type="NCBI Taxonomy" id="115336"/>
    <lineage>
        <taxon>Bacteria</taxon>
        <taxon>Bacillati</taxon>
        <taxon>Actinomycetota</taxon>
        <taxon>Actinomycetes</taxon>
        <taxon>Streptosporangiales</taxon>
        <taxon>Thermomonosporaceae</taxon>
        <taxon>Actinomadura</taxon>
    </lineage>
</organism>
<comment type="caution">
    <text evidence="2">The sequence shown here is derived from an EMBL/GenBank/DDBJ whole genome shotgun (WGS) entry which is preliminary data.</text>
</comment>
<dbReference type="InterPro" id="IPR025475">
    <property type="entry name" value="DUF4326"/>
</dbReference>
<dbReference type="Proteomes" id="UP001501231">
    <property type="component" value="Unassembled WGS sequence"/>
</dbReference>
<evidence type="ECO:0000313" key="2">
    <source>
        <dbReference type="EMBL" id="GAA2405811.1"/>
    </source>
</evidence>
<dbReference type="EMBL" id="BAAARW010000004">
    <property type="protein sequence ID" value="GAA2405811.1"/>
    <property type="molecule type" value="Genomic_DNA"/>
</dbReference>
<name>A0ABN3IIF8_9ACTN</name>
<dbReference type="Pfam" id="PF14216">
    <property type="entry name" value="DUF4326"/>
    <property type="match status" value="1"/>
</dbReference>
<feature type="domain" description="DUF4326" evidence="1">
    <location>
        <begin position="9"/>
        <end position="103"/>
    </location>
</feature>
<sequence>MARRVRLRRSRGWRKPEGVVVVARPTRWGNPWKIGEGMSREESVRRFEEYIRVRRDPPEGWVDEVGYPGDGEIRRELAGKDLACWCPLPEEGEPDLCHAAVLLRIAGGE</sequence>
<proteinExistence type="predicted"/>
<dbReference type="RefSeq" id="WP_344587506.1">
    <property type="nucleotide sequence ID" value="NZ_BAAARW010000004.1"/>
</dbReference>
<evidence type="ECO:0000313" key="3">
    <source>
        <dbReference type="Proteomes" id="UP001501231"/>
    </source>
</evidence>
<evidence type="ECO:0000259" key="1">
    <source>
        <dbReference type="Pfam" id="PF14216"/>
    </source>
</evidence>
<reference evidence="2 3" key="1">
    <citation type="journal article" date="2019" name="Int. J. Syst. Evol. Microbiol.">
        <title>The Global Catalogue of Microorganisms (GCM) 10K type strain sequencing project: providing services to taxonomists for standard genome sequencing and annotation.</title>
        <authorList>
            <consortium name="The Broad Institute Genomics Platform"/>
            <consortium name="The Broad Institute Genome Sequencing Center for Infectious Disease"/>
            <person name="Wu L."/>
            <person name="Ma J."/>
        </authorList>
    </citation>
    <scope>NUCLEOTIDE SEQUENCE [LARGE SCALE GENOMIC DNA]</scope>
    <source>
        <strain evidence="2 3">JCM 3325</strain>
    </source>
</reference>
<gene>
    <name evidence="2" type="ORF">GCM10010191_12150</name>
</gene>
<keyword evidence="3" id="KW-1185">Reference proteome</keyword>
<protein>
    <submittedName>
        <fullName evidence="2">DUF4326 domain-containing protein</fullName>
    </submittedName>
</protein>
<accession>A0ABN3IIF8</accession>